<organism evidence="2 3">
    <name type="scientific">Candidatus Magnetaquiglobus chichijimensis</name>
    <dbReference type="NCBI Taxonomy" id="3141448"/>
    <lineage>
        <taxon>Bacteria</taxon>
        <taxon>Pseudomonadati</taxon>
        <taxon>Pseudomonadota</taxon>
        <taxon>Magnetococcia</taxon>
        <taxon>Magnetococcales</taxon>
        <taxon>Candidatus Magnetaquicoccaceae</taxon>
        <taxon>Candidatus Magnetaquiglobus</taxon>
    </lineage>
</organism>
<protein>
    <submittedName>
        <fullName evidence="2">Uncharacterized protein</fullName>
    </submittedName>
</protein>
<evidence type="ECO:0000256" key="1">
    <source>
        <dbReference type="SAM" id="Phobius"/>
    </source>
</evidence>
<reference evidence="2 3" key="1">
    <citation type="submission" date="2024-05" db="EMBL/GenBank/DDBJ databases">
        <authorList>
            <consortium name="Candidatus Magnetaquicoccaceae bacterium FCR-1 genome sequencing consortium"/>
            <person name="Shimoshige H."/>
            <person name="Shimamura S."/>
            <person name="Taoka A."/>
            <person name="Kobayashi H."/>
            <person name="Maekawa T."/>
        </authorList>
    </citation>
    <scope>NUCLEOTIDE SEQUENCE [LARGE SCALE GENOMIC DNA]</scope>
    <source>
        <strain evidence="2 3">FCR-1</strain>
    </source>
</reference>
<dbReference type="Proteomes" id="UP001628193">
    <property type="component" value="Unassembled WGS sequence"/>
</dbReference>
<evidence type="ECO:0000313" key="3">
    <source>
        <dbReference type="Proteomes" id="UP001628193"/>
    </source>
</evidence>
<comment type="caution">
    <text evidence="2">The sequence shown here is derived from an EMBL/GenBank/DDBJ whole genome shotgun (WGS) entry which is preliminary data.</text>
</comment>
<name>A0ABQ0CD74_9PROT</name>
<dbReference type="RefSeq" id="WP_420906567.1">
    <property type="nucleotide sequence ID" value="NZ_BAAFGK010000005.1"/>
</dbReference>
<proteinExistence type="predicted"/>
<keyword evidence="3" id="KW-1185">Reference proteome</keyword>
<feature type="transmembrane region" description="Helical" evidence="1">
    <location>
        <begin position="7"/>
        <end position="32"/>
    </location>
</feature>
<keyword evidence="1" id="KW-1133">Transmembrane helix</keyword>
<accession>A0ABQ0CD74</accession>
<reference evidence="2 3" key="2">
    <citation type="submission" date="2024-09" db="EMBL/GenBank/DDBJ databases">
        <title>Draft genome sequence of Candidatus Magnetaquicoccaceae bacterium FCR-1.</title>
        <authorList>
            <person name="Shimoshige H."/>
            <person name="Shimamura S."/>
            <person name="Taoka A."/>
            <person name="Kobayashi H."/>
            <person name="Maekawa T."/>
        </authorList>
    </citation>
    <scope>NUCLEOTIDE SEQUENCE [LARGE SCALE GENOMIC DNA]</scope>
    <source>
        <strain evidence="2 3">FCR-1</strain>
    </source>
</reference>
<sequence>MQSDKSAGFSLISLALFLMVIGVSLSTLTLLWPNLESVGREKSVAALRADRNALLGFVAAQARLPEAGEIATRLPRPLDGFLNPIQYAHDAALTAPNAICAATTTRLAVDKQANIAFTLWSHGRNGRVNQVDGQPDKRPGAIEVATPIPNPPFDNGGTPDDITDDLDDLLEFMSLDALRAVAGCQEREGFEGLSVVVDRLPAGFEESVYGSVTFFAHQGIPPYRWCVESRALAAGGALKDKLRFDPDGMVGAGCDGPWSSEPRPTLTLRGEAPFVPGDGAAWGRRHPLRIHLEDGSGARAQRLFELVVLSLETPGAVKLNVTPHLSNPPASPTEKR</sequence>
<keyword evidence="1" id="KW-0472">Membrane</keyword>
<evidence type="ECO:0000313" key="2">
    <source>
        <dbReference type="EMBL" id="GAB0058848.1"/>
    </source>
</evidence>
<gene>
    <name evidence="2" type="ORF">SIID45300_03206</name>
</gene>
<keyword evidence="1" id="KW-0812">Transmembrane</keyword>
<dbReference type="EMBL" id="BAAFGK010000005">
    <property type="protein sequence ID" value="GAB0058848.1"/>
    <property type="molecule type" value="Genomic_DNA"/>
</dbReference>